<comment type="caution">
    <text evidence="1">The sequence shown here is derived from an EMBL/GenBank/DDBJ whole genome shotgun (WGS) entry which is preliminary data.</text>
</comment>
<dbReference type="SUPFAM" id="SSF50692">
    <property type="entry name" value="ADC-like"/>
    <property type="match status" value="1"/>
</dbReference>
<dbReference type="Gene3D" id="2.40.40.20">
    <property type="match status" value="1"/>
</dbReference>
<keyword evidence="2" id="KW-1185">Reference proteome</keyword>
<gene>
    <name evidence="1" type="ORF">ED28_01585</name>
</gene>
<sequence>MLFINPEDIAELGLEAGENVDIETLWNDGIIRKVSGFKLVAYAIPRGNLAAYYPETNPLVPLSSFGDSSGTPTSKSVPVKISLTPQLANQRIA</sequence>
<dbReference type="InterPro" id="IPR009010">
    <property type="entry name" value="Asp_de-COase-like_dom_sf"/>
</dbReference>
<dbReference type="Proteomes" id="UP000288794">
    <property type="component" value="Unassembled WGS sequence"/>
</dbReference>
<proteinExistence type="predicted"/>
<accession>A0A443IHS5</accession>
<dbReference type="EMBL" id="JMEE01000001">
    <property type="protein sequence ID" value="RWR03705.1"/>
    <property type="molecule type" value="Genomic_DNA"/>
</dbReference>
<evidence type="ECO:0000313" key="1">
    <source>
        <dbReference type="EMBL" id="RWR03705.1"/>
    </source>
</evidence>
<evidence type="ECO:0000313" key="2">
    <source>
        <dbReference type="Proteomes" id="UP000288794"/>
    </source>
</evidence>
<name>A0A443IHS5_9GAMM</name>
<protein>
    <submittedName>
        <fullName evidence="1">Uncharacterized protein</fullName>
    </submittedName>
</protein>
<dbReference type="AlphaFoldDB" id="A0A443IHS5"/>
<reference evidence="1 2" key="1">
    <citation type="submission" date="2014-04" db="EMBL/GenBank/DDBJ databases">
        <title>Draft genome sequence of Pantoea beijingensis strain LMG 27579, an emerging pathogen to Pleurotus eryngii with potential industrial application.</title>
        <authorList>
            <person name="Xu F."/>
            <person name="Liu Y."/>
            <person name="Wang S."/>
            <person name="Yin Y."/>
            <person name="Ma Y."/>
            <person name="Zhao S."/>
            <person name="Rong C."/>
        </authorList>
    </citation>
    <scope>NUCLEOTIDE SEQUENCE [LARGE SCALE GENOMIC DNA]</scope>
    <source>
        <strain evidence="1 2">LMG 27579</strain>
    </source>
</reference>
<organism evidence="1 2">
    <name type="scientific">[Pantoea] beijingensis</name>
    <dbReference type="NCBI Taxonomy" id="1324864"/>
    <lineage>
        <taxon>Bacteria</taxon>
        <taxon>Pseudomonadati</taxon>
        <taxon>Pseudomonadota</taxon>
        <taxon>Gammaproteobacteria</taxon>
        <taxon>Enterobacterales</taxon>
        <taxon>Erwiniaceae</taxon>
        <taxon>Erwinia</taxon>
    </lineage>
</organism>